<gene>
    <name evidence="9" type="ORF">NP493_434g02045</name>
</gene>
<dbReference type="InterPro" id="IPR018247">
    <property type="entry name" value="EF_Hand_1_Ca_BS"/>
</dbReference>
<dbReference type="PANTHER" id="PTHR23049">
    <property type="entry name" value="MYOSIN REGULATORY LIGHT CHAIN 2"/>
    <property type="match status" value="1"/>
</dbReference>
<dbReference type="SUPFAM" id="SSF47473">
    <property type="entry name" value="EF-hand"/>
    <property type="match status" value="1"/>
</dbReference>
<dbReference type="GO" id="GO:0016459">
    <property type="term" value="C:myosin complex"/>
    <property type="evidence" value="ECO:0007669"/>
    <property type="project" value="UniProtKB-KW"/>
</dbReference>
<keyword evidence="3" id="KW-0106">Calcium</keyword>
<keyword evidence="2" id="KW-0677">Repeat</keyword>
<dbReference type="FunFam" id="1.10.238.10:FF:000001">
    <property type="entry name" value="Calmodulin 1"/>
    <property type="match status" value="1"/>
</dbReference>
<dbReference type="CDD" id="cd00051">
    <property type="entry name" value="EFh"/>
    <property type="match status" value="1"/>
</dbReference>
<feature type="region of interest" description="Disordered" evidence="7">
    <location>
        <begin position="1"/>
        <end position="36"/>
    </location>
</feature>
<evidence type="ECO:0000256" key="3">
    <source>
        <dbReference type="ARBA" id="ARBA00022837"/>
    </source>
</evidence>
<dbReference type="PROSITE" id="PS00018">
    <property type="entry name" value="EF_HAND_1"/>
    <property type="match status" value="1"/>
</dbReference>
<dbReference type="InterPro" id="IPR050403">
    <property type="entry name" value="Myosin_RLC"/>
</dbReference>
<feature type="domain" description="EF-hand" evidence="8">
    <location>
        <begin position="151"/>
        <end position="186"/>
    </location>
</feature>
<feature type="compositionally biased region" description="Basic residues" evidence="7">
    <location>
        <begin position="1"/>
        <end position="12"/>
    </location>
</feature>
<dbReference type="Gene3D" id="1.10.238.10">
    <property type="entry name" value="EF-hand"/>
    <property type="match status" value="2"/>
</dbReference>
<dbReference type="InterPro" id="IPR002048">
    <property type="entry name" value="EF_hand_dom"/>
</dbReference>
<keyword evidence="10" id="KW-1185">Reference proteome</keyword>
<dbReference type="Proteomes" id="UP001209878">
    <property type="component" value="Unassembled WGS sequence"/>
</dbReference>
<evidence type="ECO:0000313" key="10">
    <source>
        <dbReference type="Proteomes" id="UP001209878"/>
    </source>
</evidence>
<feature type="compositionally biased region" description="Basic and acidic residues" evidence="7">
    <location>
        <begin position="13"/>
        <end position="33"/>
    </location>
</feature>
<dbReference type="FunFam" id="1.10.238.10:FF:000007">
    <property type="entry name" value="Putative myosin regulatory light chain sqh"/>
    <property type="match status" value="1"/>
</dbReference>
<keyword evidence="5" id="KW-0505">Motor protein</keyword>
<dbReference type="AlphaFoldDB" id="A0AAD9L084"/>
<dbReference type="SMART" id="SM00054">
    <property type="entry name" value="EFh"/>
    <property type="match status" value="2"/>
</dbReference>
<name>A0AAD9L084_RIDPI</name>
<dbReference type="PROSITE" id="PS50222">
    <property type="entry name" value="EF_HAND_2"/>
    <property type="match status" value="2"/>
</dbReference>
<proteinExistence type="predicted"/>
<comment type="caution">
    <text evidence="9">The sequence shown here is derived from an EMBL/GenBank/DDBJ whole genome shotgun (WGS) entry which is preliminary data.</text>
</comment>
<dbReference type="GO" id="GO:0005509">
    <property type="term" value="F:calcium ion binding"/>
    <property type="evidence" value="ECO:0007669"/>
    <property type="project" value="InterPro"/>
</dbReference>
<keyword evidence="4" id="KW-0518">Myosin</keyword>
<evidence type="ECO:0000256" key="2">
    <source>
        <dbReference type="ARBA" id="ARBA00022737"/>
    </source>
</evidence>
<protein>
    <recommendedName>
        <fullName evidence="8">EF-hand domain-containing protein</fullName>
    </recommendedName>
</protein>
<feature type="domain" description="EF-hand" evidence="8">
    <location>
        <begin position="48"/>
        <end position="83"/>
    </location>
</feature>
<dbReference type="EMBL" id="JAODUO010000434">
    <property type="protein sequence ID" value="KAK2180646.1"/>
    <property type="molecule type" value="Genomic_DNA"/>
</dbReference>
<evidence type="ECO:0000313" key="9">
    <source>
        <dbReference type="EMBL" id="KAK2180646.1"/>
    </source>
</evidence>
<keyword evidence="1" id="KW-0479">Metal-binding</keyword>
<evidence type="ECO:0000256" key="1">
    <source>
        <dbReference type="ARBA" id="ARBA00022723"/>
    </source>
</evidence>
<evidence type="ECO:0000256" key="6">
    <source>
        <dbReference type="ARBA" id="ARBA00023179"/>
    </source>
</evidence>
<evidence type="ECO:0000256" key="5">
    <source>
        <dbReference type="ARBA" id="ARBA00023175"/>
    </source>
</evidence>
<reference evidence="9" key="1">
    <citation type="journal article" date="2023" name="Mol. Biol. Evol.">
        <title>Third-Generation Sequencing Reveals the Adaptive Role of the Epigenome in Three Deep-Sea Polychaetes.</title>
        <authorList>
            <person name="Perez M."/>
            <person name="Aroh O."/>
            <person name="Sun Y."/>
            <person name="Lan Y."/>
            <person name="Juniper S.K."/>
            <person name="Young C.R."/>
            <person name="Angers B."/>
            <person name="Qian P.Y."/>
        </authorList>
    </citation>
    <scope>NUCLEOTIDE SEQUENCE</scope>
    <source>
        <strain evidence="9">R07B-5</strain>
    </source>
</reference>
<evidence type="ECO:0000256" key="4">
    <source>
        <dbReference type="ARBA" id="ARBA00023123"/>
    </source>
</evidence>
<dbReference type="InterPro" id="IPR011992">
    <property type="entry name" value="EF-hand-dom_pair"/>
</dbReference>
<sequence length="222" mass="25280">MSSKKEKKSKKKDKTEKDDAADGAGEEAKEPKRAQRATSNVFALFNQAQIHEFKEAFTMMDQNRDGIIDADDLASIFQQIGRDPDPKQLKLMMEESPNQLNFTHFLTLFGEKLHGRDPDTKMLQTMIKEAPGPLNFTMFLMLFGEKVKGTDPESTLRDAFAMFDQSGKGQLSEEFVKDLLMNVGDQFSKDEVKQTWKEAPIEGGQLDYLKFVQIIKRGKEED</sequence>
<dbReference type="Pfam" id="PF13405">
    <property type="entry name" value="EF-hand_6"/>
    <property type="match status" value="1"/>
</dbReference>
<keyword evidence="6" id="KW-0514">Muscle protein</keyword>
<evidence type="ECO:0000259" key="8">
    <source>
        <dbReference type="PROSITE" id="PS50222"/>
    </source>
</evidence>
<accession>A0AAD9L084</accession>
<evidence type="ECO:0000256" key="7">
    <source>
        <dbReference type="SAM" id="MobiDB-lite"/>
    </source>
</evidence>
<organism evidence="9 10">
    <name type="scientific">Ridgeia piscesae</name>
    <name type="common">Tubeworm</name>
    <dbReference type="NCBI Taxonomy" id="27915"/>
    <lineage>
        <taxon>Eukaryota</taxon>
        <taxon>Metazoa</taxon>
        <taxon>Spiralia</taxon>
        <taxon>Lophotrochozoa</taxon>
        <taxon>Annelida</taxon>
        <taxon>Polychaeta</taxon>
        <taxon>Sedentaria</taxon>
        <taxon>Canalipalpata</taxon>
        <taxon>Sabellida</taxon>
        <taxon>Siboglinidae</taxon>
        <taxon>Ridgeia</taxon>
    </lineage>
</organism>